<dbReference type="InterPro" id="IPR003607">
    <property type="entry name" value="HD/PDEase_dom"/>
</dbReference>
<dbReference type="Proteomes" id="UP000229176">
    <property type="component" value="Unassembled WGS sequence"/>
</dbReference>
<protein>
    <recommendedName>
        <fullName evidence="1">HD domain-containing protein</fullName>
    </recommendedName>
</protein>
<dbReference type="Pfam" id="PF01966">
    <property type="entry name" value="HD"/>
    <property type="match status" value="1"/>
</dbReference>
<evidence type="ECO:0000259" key="1">
    <source>
        <dbReference type="PROSITE" id="PS51831"/>
    </source>
</evidence>
<feature type="domain" description="HD" evidence="1">
    <location>
        <begin position="30"/>
        <end position="134"/>
    </location>
</feature>
<gene>
    <name evidence="2" type="ORF">COW91_02370</name>
</gene>
<sequence length="196" mass="23074">MLKLFKLKRKINKLYKAKNDNRDEWADYLFTDHIYLVAKIAKKFSKKYNANKKLVIASALLHDIADAVMPRENIAYEEKSYEIAKDFLTASGFSEKEIEIIVNDALRYHSCHNGEIPKTIEGKILATADAYAHLISNFYENRIIEFARRDSLQKAKEWALLKIDRDLYNKILFDKIKEEAKPRYEFLKNYINDLKS</sequence>
<dbReference type="EMBL" id="PCTI01000038">
    <property type="protein sequence ID" value="PIP68895.1"/>
    <property type="molecule type" value="Genomic_DNA"/>
</dbReference>
<accession>A0A2H0CG30</accession>
<reference evidence="2 3" key="1">
    <citation type="submission" date="2017-09" db="EMBL/GenBank/DDBJ databases">
        <title>Depth-based differentiation of microbial function through sediment-hosted aquifers and enrichment of novel symbionts in the deep terrestrial subsurface.</title>
        <authorList>
            <person name="Probst A.J."/>
            <person name="Ladd B."/>
            <person name="Jarett J.K."/>
            <person name="Geller-Mcgrath D.E."/>
            <person name="Sieber C.M."/>
            <person name="Emerson J.B."/>
            <person name="Anantharaman K."/>
            <person name="Thomas B.C."/>
            <person name="Malmstrom R."/>
            <person name="Stieglmeier M."/>
            <person name="Klingl A."/>
            <person name="Woyke T."/>
            <person name="Ryan C.M."/>
            <person name="Banfield J.F."/>
        </authorList>
    </citation>
    <scope>NUCLEOTIDE SEQUENCE [LARGE SCALE GENOMIC DNA]</scope>
    <source>
        <strain evidence="2">CG22_combo_CG10-13_8_21_14_all_32_8</strain>
    </source>
</reference>
<name>A0A2H0CG30_9BACT</name>
<dbReference type="SUPFAM" id="SSF109604">
    <property type="entry name" value="HD-domain/PDEase-like"/>
    <property type="match status" value="1"/>
</dbReference>
<comment type="caution">
    <text evidence="2">The sequence shown here is derived from an EMBL/GenBank/DDBJ whole genome shotgun (WGS) entry which is preliminary data.</text>
</comment>
<dbReference type="PANTHER" id="PTHR35795">
    <property type="entry name" value="SLR1885 PROTEIN"/>
    <property type="match status" value="1"/>
</dbReference>
<organism evidence="2 3">
    <name type="scientific">Candidatus Nomurabacteria bacterium CG22_combo_CG10-13_8_21_14_all_32_8</name>
    <dbReference type="NCBI Taxonomy" id="1974732"/>
    <lineage>
        <taxon>Bacteria</taxon>
        <taxon>Candidatus Nomuraibacteriota</taxon>
    </lineage>
</organism>
<proteinExistence type="predicted"/>
<dbReference type="InterPro" id="IPR006674">
    <property type="entry name" value="HD_domain"/>
</dbReference>
<evidence type="ECO:0000313" key="3">
    <source>
        <dbReference type="Proteomes" id="UP000229176"/>
    </source>
</evidence>
<dbReference type="PROSITE" id="PS51831">
    <property type="entry name" value="HD"/>
    <property type="match status" value="1"/>
</dbReference>
<dbReference type="CDD" id="cd00077">
    <property type="entry name" value="HDc"/>
    <property type="match status" value="1"/>
</dbReference>
<dbReference type="AlphaFoldDB" id="A0A2H0CG30"/>
<dbReference type="Gene3D" id="1.10.3210.10">
    <property type="entry name" value="Hypothetical protein af1432"/>
    <property type="match status" value="1"/>
</dbReference>
<evidence type="ECO:0000313" key="2">
    <source>
        <dbReference type="EMBL" id="PIP68895.1"/>
    </source>
</evidence>
<dbReference type="InterPro" id="IPR051094">
    <property type="entry name" value="Diverse_Catalytic_Enzymes"/>
</dbReference>
<dbReference type="PANTHER" id="PTHR35795:SF1">
    <property type="entry name" value="BIS(5'-NUCLEOSYL)-TETRAPHOSPHATASE, SYMMETRICAL"/>
    <property type="match status" value="1"/>
</dbReference>